<protein>
    <submittedName>
        <fullName evidence="1">Uncharacterized protein</fullName>
    </submittedName>
</protein>
<evidence type="ECO:0000313" key="2">
    <source>
        <dbReference type="Proteomes" id="UP000011747"/>
    </source>
</evidence>
<dbReference type="RefSeq" id="WP_003355354.1">
    <property type="nucleotide sequence ID" value="NZ_JH414764.1"/>
</dbReference>
<gene>
    <name evidence="1" type="ORF">HMPREF1015_00273</name>
</gene>
<dbReference type="AlphaFoldDB" id="G9QPQ6"/>
<name>G9QPQ6_9BACI</name>
<sequence length="198" mass="23175">MKKKQRLVKNDMGSTHFHCYCLVNSRKFSNIDNDIFFEIEENNGYDGKKLDFRIESKSPKNNEIQIIFVLATSPMAEKSQTIGYLSPIDGTVWSFEQKKRCMLSAEATNGTVLKSVYPVNERKTFMKWFEELPYGTVHYHPFVFGRHAVILSFRFHLCEGESGRGTILLFEQEYEENQYSKKDLREKQTSISKKKMIL</sequence>
<evidence type="ECO:0000313" key="1">
    <source>
        <dbReference type="EMBL" id="EHL73697.1"/>
    </source>
</evidence>
<accession>G9QPQ6</accession>
<reference evidence="1 2" key="1">
    <citation type="submission" date="2011-09" db="EMBL/GenBank/DDBJ databases">
        <title>The Genome Sequence of Bacillus smithii 7_3_47FAA.</title>
        <authorList>
            <consortium name="The Broad Institute Genome Sequencing Platform"/>
            <person name="Earl A."/>
            <person name="Ward D."/>
            <person name="Feldgarden M."/>
            <person name="Gevers D."/>
            <person name="Daigneault M."/>
            <person name="Strauss J."/>
            <person name="Allen-Vercoe E."/>
            <person name="Young S.K."/>
            <person name="Zeng Q."/>
            <person name="Gargeya S."/>
            <person name="Fitzgerald M."/>
            <person name="Haas B."/>
            <person name="Abouelleil A."/>
            <person name="Alvarado L."/>
            <person name="Arachchi H.M."/>
            <person name="Berlin A."/>
            <person name="Brown A."/>
            <person name="Chapman S.B."/>
            <person name="Chen Z."/>
            <person name="Dunbar C."/>
            <person name="Freedman E."/>
            <person name="Gearin G."/>
            <person name="Goldberg J."/>
            <person name="Griggs A."/>
            <person name="Gujja S."/>
            <person name="Heiman D."/>
            <person name="Howarth C."/>
            <person name="Larson L."/>
            <person name="Lui A."/>
            <person name="MacDonald P.J.P."/>
            <person name="Montmayeur A."/>
            <person name="Murphy C."/>
            <person name="Neiman D."/>
            <person name="Pearson M."/>
            <person name="Priest M."/>
            <person name="Roberts A."/>
            <person name="Saif S."/>
            <person name="Shea T."/>
            <person name="Shenoy N."/>
            <person name="Sisk P."/>
            <person name="Stolte C."/>
            <person name="Sykes S."/>
            <person name="Wortman J."/>
            <person name="Nusbaum C."/>
            <person name="Birren B."/>
        </authorList>
    </citation>
    <scope>NUCLEOTIDE SEQUENCE [LARGE SCALE GENOMIC DNA]</scope>
    <source>
        <strain evidence="1 2">7_3_47FAA</strain>
    </source>
</reference>
<keyword evidence="2" id="KW-1185">Reference proteome</keyword>
<dbReference type="Proteomes" id="UP000011747">
    <property type="component" value="Unassembled WGS sequence"/>
</dbReference>
<dbReference type="HOGENOM" id="CLU_1375830_0_0_9"/>
<organism evidence="1 2">
    <name type="scientific">Bacillus smithii 7_3_47FAA</name>
    <dbReference type="NCBI Taxonomy" id="665952"/>
    <lineage>
        <taxon>Bacteria</taxon>
        <taxon>Bacillati</taxon>
        <taxon>Bacillota</taxon>
        <taxon>Bacilli</taxon>
        <taxon>Bacillales</taxon>
        <taxon>Bacillaceae</taxon>
        <taxon>Bacillus</taxon>
    </lineage>
</organism>
<dbReference type="PATRIC" id="fig|665952.3.peg.3164"/>
<dbReference type="EMBL" id="ACWF01000156">
    <property type="protein sequence ID" value="EHL73697.1"/>
    <property type="molecule type" value="Genomic_DNA"/>
</dbReference>
<comment type="caution">
    <text evidence="1">The sequence shown here is derived from an EMBL/GenBank/DDBJ whole genome shotgun (WGS) entry which is preliminary data.</text>
</comment>
<dbReference type="GeneID" id="87582283"/>
<proteinExistence type="predicted"/>